<proteinExistence type="predicted"/>
<protein>
    <submittedName>
        <fullName evidence="2">Uncharacterized protein</fullName>
    </submittedName>
</protein>
<organism evidence="2 3">
    <name type="scientific">Meganyctiphanes norvegica</name>
    <name type="common">Northern krill</name>
    <name type="synonym">Thysanopoda norvegica</name>
    <dbReference type="NCBI Taxonomy" id="48144"/>
    <lineage>
        <taxon>Eukaryota</taxon>
        <taxon>Metazoa</taxon>
        <taxon>Ecdysozoa</taxon>
        <taxon>Arthropoda</taxon>
        <taxon>Crustacea</taxon>
        <taxon>Multicrustacea</taxon>
        <taxon>Malacostraca</taxon>
        <taxon>Eumalacostraca</taxon>
        <taxon>Eucarida</taxon>
        <taxon>Euphausiacea</taxon>
        <taxon>Euphausiidae</taxon>
        <taxon>Meganyctiphanes</taxon>
    </lineage>
</organism>
<evidence type="ECO:0000313" key="3">
    <source>
        <dbReference type="Proteomes" id="UP001497623"/>
    </source>
</evidence>
<reference evidence="2 3" key="1">
    <citation type="submission" date="2024-05" db="EMBL/GenBank/DDBJ databases">
        <authorList>
            <person name="Wallberg A."/>
        </authorList>
    </citation>
    <scope>NUCLEOTIDE SEQUENCE [LARGE SCALE GENOMIC DNA]</scope>
</reference>
<accession>A0AAV2Q7G4</accession>
<evidence type="ECO:0000256" key="1">
    <source>
        <dbReference type="SAM" id="MobiDB-lite"/>
    </source>
</evidence>
<dbReference type="AlphaFoldDB" id="A0AAV2Q7G4"/>
<keyword evidence="3" id="KW-1185">Reference proteome</keyword>
<feature type="non-terminal residue" evidence="2">
    <location>
        <position position="1"/>
    </location>
</feature>
<dbReference type="Proteomes" id="UP001497623">
    <property type="component" value="Unassembled WGS sequence"/>
</dbReference>
<dbReference type="EMBL" id="CAXKWB010004506">
    <property type="protein sequence ID" value="CAL4073855.1"/>
    <property type="molecule type" value="Genomic_DNA"/>
</dbReference>
<gene>
    <name evidence="2" type="ORF">MNOR_LOCUS9342</name>
</gene>
<feature type="region of interest" description="Disordered" evidence="1">
    <location>
        <begin position="62"/>
        <end position="101"/>
    </location>
</feature>
<comment type="caution">
    <text evidence="2">The sequence shown here is derived from an EMBL/GenBank/DDBJ whole genome shotgun (WGS) entry which is preliminary data.</text>
</comment>
<feature type="region of interest" description="Disordered" evidence="1">
    <location>
        <begin position="1"/>
        <end position="22"/>
    </location>
</feature>
<feature type="compositionally biased region" description="Basic residues" evidence="1">
    <location>
        <begin position="82"/>
        <end position="95"/>
    </location>
</feature>
<name>A0AAV2Q7G4_MEGNR</name>
<sequence>WVSAVFMSGGHGTAEKIWSNTGSGENCLMKTSRFSSDHSAVSTVAAAQARTPDEGANWWEHEWKAKASPYQAQPPQEERDRQRHRTEGRRRKHVHPQPQGN</sequence>
<evidence type="ECO:0000313" key="2">
    <source>
        <dbReference type="EMBL" id="CAL4073855.1"/>
    </source>
</evidence>